<dbReference type="InterPro" id="IPR001881">
    <property type="entry name" value="EGF-like_Ca-bd_dom"/>
</dbReference>
<evidence type="ECO:0000256" key="9">
    <source>
        <dbReference type="ARBA" id="ARBA00022989"/>
    </source>
</evidence>
<dbReference type="FunFam" id="2.10.25.10:FF:000628">
    <property type="entry name" value="Wall-associated receptor kinase 2"/>
    <property type="match status" value="1"/>
</dbReference>
<dbReference type="Gene3D" id="1.10.510.10">
    <property type="entry name" value="Transferase(Phosphotransferase) domain 1"/>
    <property type="match status" value="1"/>
</dbReference>
<keyword evidence="12" id="KW-0325">Glycoprotein</keyword>
<evidence type="ECO:0000256" key="8">
    <source>
        <dbReference type="ARBA" id="ARBA00022840"/>
    </source>
</evidence>
<evidence type="ECO:0000256" key="6">
    <source>
        <dbReference type="ARBA" id="ARBA00022741"/>
    </source>
</evidence>
<dbReference type="SMART" id="SM00220">
    <property type="entry name" value="S_TKc"/>
    <property type="match status" value="1"/>
</dbReference>
<dbReference type="FunFam" id="1.10.510.10:FF:000084">
    <property type="entry name" value="Wall-associated receptor kinase 2"/>
    <property type="match status" value="1"/>
</dbReference>
<dbReference type="PROSITE" id="PS50011">
    <property type="entry name" value="PROTEIN_KINASE_DOM"/>
    <property type="match status" value="1"/>
</dbReference>
<dbReference type="SUPFAM" id="SSF56112">
    <property type="entry name" value="Protein kinase-like (PK-like)"/>
    <property type="match status" value="1"/>
</dbReference>
<comment type="catalytic activity">
    <reaction evidence="13">
        <text>L-seryl-[protein] + ATP = O-phospho-L-seryl-[protein] + ADP + H(+)</text>
        <dbReference type="Rhea" id="RHEA:17989"/>
        <dbReference type="Rhea" id="RHEA-COMP:9863"/>
        <dbReference type="Rhea" id="RHEA-COMP:11604"/>
        <dbReference type="ChEBI" id="CHEBI:15378"/>
        <dbReference type="ChEBI" id="CHEBI:29999"/>
        <dbReference type="ChEBI" id="CHEBI:30616"/>
        <dbReference type="ChEBI" id="CHEBI:83421"/>
        <dbReference type="ChEBI" id="CHEBI:456216"/>
    </reaction>
</comment>
<evidence type="ECO:0000256" key="2">
    <source>
        <dbReference type="ARBA" id="ARBA00022527"/>
    </source>
</evidence>
<evidence type="ECO:0000256" key="11">
    <source>
        <dbReference type="ARBA" id="ARBA00023157"/>
    </source>
</evidence>
<evidence type="ECO:0000313" key="19">
    <source>
        <dbReference type="Proteomes" id="UP000027138"/>
    </source>
</evidence>
<feature type="domain" description="Protein kinase" evidence="17">
    <location>
        <begin position="399"/>
        <end position="667"/>
    </location>
</feature>
<dbReference type="Gene3D" id="2.10.25.10">
    <property type="entry name" value="Laminin"/>
    <property type="match status" value="1"/>
</dbReference>
<dbReference type="GO" id="GO:0004674">
    <property type="term" value="F:protein serine/threonine kinase activity"/>
    <property type="evidence" value="ECO:0007669"/>
    <property type="project" value="UniProtKB-KW"/>
</dbReference>
<gene>
    <name evidence="18" type="ORF">JCGZ_12185</name>
</gene>
<dbReference type="AlphaFoldDB" id="A0A067KCZ9"/>
<feature type="signal peptide" evidence="16">
    <location>
        <begin position="1"/>
        <end position="29"/>
    </location>
</feature>
<feature type="chain" id="PRO_5001639482" description="Protein kinase domain-containing protein" evidence="16">
    <location>
        <begin position="30"/>
        <end position="670"/>
    </location>
</feature>
<dbReference type="SUPFAM" id="SSF57196">
    <property type="entry name" value="EGF/Laminin"/>
    <property type="match status" value="1"/>
</dbReference>
<dbReference type="GO" id="GO:0007166">
    <property type="term" value="P:cell surface receptor signaling pathway"/>
    <property type="evidence" value="ECO:0007669"/>
    <property type="project" value="InterPro"/>
</dbReference>
<comment type="catalytic activity">
    <reaction evidence="14">
        <text>L-threonyl-[protein] + ATP = O-phospho-L-threonyl-[protein] + ADP + H(+)</text>
        <dbReference type="Rhea" id="RHEA:46608"/>
        <dbReference type="Rhea" id="RHEA-COMP:11060"/>
        <dbReference type="Rhea" id="RHEA-COMP:11605"/>
        <dbReference type="ChEBI" id="CHEBI:15378"/>
        <dbReference type="ChEBI" id="CHEBI:30013"/>
        <dbReference type="ChEBI" id="CHEBI:30616"/>
        <dbReference type="ChEBI" id="CHEBI:61977"/>
        <dbReference type="ChEBI" id="CHEBI:456216"/>
    </reaction>
</comment>
<dbReference type="InterPro" id="IPR011009">
    <property type="entry name" value="Kinase-like_dom_sf"/>
</dbReference>
<evidence type="ECO:0000256" key="14">
    <source>
        <dbReference type="ARBA" id="ARBA00047951"/>
    </source>
</evidence>
<evidence type="ECO:0000256" key="7">
    <source>
        <dbReference type="ARBA" id="ARBA00022777"/>
    </source>
</evidence>
<dbReference type="PROSITE" id="PS00108">
    <property type="entry name" value="PROTEIN_KINASE_ST"/>
    <property type="match status" value="1"/>
</dbReference>
<keyword evidence="10" id="KW-0472">Membrane</keyword>
<dbReference type="CDD" id="cd00054">
    <property type="entry name" value="EGF_CA"/>
    <property type="match status" value="1"/>
</dbReference>
<sequence>MEINLQGICQQVLLLAVILAAATAPQATAQAKPRCPDQCGDLNIPFPFGTKEECYLNKDFLITCNNASKAFLGDTEIRVLDISVKGQLRVSTSPAYGCYNANGTMTKRVSSNLTSPKFYISYTENKFTAIGCNIDAFIEGYDQAHEYSRRCVSYCDPAPDLANGSCAGMGCCQTNIPKQVSQFFVDVYGLYDKQTGTLDFNPCSYAFVVEENAYNFSTLDFANLRNRTVFPVVLDWAIGNETCKDARKNQETYACKDSNSICYDSDNGLGYRCNCSEGYWGNPYLTNGCKDVNECEIPSLNNCAGVCENAIGNYICSCPSWYDGDGRKDGSGCKAILKTRTGVMIVILIIRRRSATKLRKKYFKQNGGILLQKLLKGHSSNDAAQIFAEEELKKATNNFNKNMVIGQGGYGVVYKGILSDNRIVAIKKSKAIDRTQIEQFVNEVIVLSQIHHPNVVKLLGCCLETSVPLLVYEFISNGTLFHHLHDKDFIQALPWETRLRMAEETAGALACMHSMQIVHRDVKSTNILLDNELTAKVSDFGISRLVSFDQEQISTLVQGTLGYMDPEYFQTGILTGKSDVYSFGVVLVELLTGKKAICSECEEKSLALYFISSLKNDMLFDILEERVKDEGNAEQLERVAELARRCLILEGEKRPTMKEVSKALEILSQF</sequence>
<dbReference type="Pfam" id="PF13947">
    <property type="entry name" value="GUB_WAK_bind"/>
    <property type="match status" value="1"/>
</dbReference>
<evidence type="ECO:0000256" key="16">
    <source>
        <dbReference type="SAM" id="SignalP"/>
    </source>
</evidence>
<dbReference type="Pfam" id="PF07714">
    <property type="entry name" value="PK_Tyr_Ser-Thr"/>
    <property type="match status" value="1"/>
</dbReference>
<feature type="binding site" evidence="15">
    <location>
        <position position="428"/>
    </location>
    <ligand>
        <name>ATP</name>
        <dbReference type="ChEBI" id="CHEBI:30616"/>
    </ligand>
</feature>
<dbReference type="Gene3D" id="3.30.200.20">
    <property type="entry name" value="Phosphorylase Kinase, domain 1"/>
    <property type="match status" value="1"/>
</dbReference>
<dbReference type="InterPro" id="IPR018097">
    <property type="entry name" value="EGF_Ca-bd_CS"/>
</dbReference>
<evidence type="ECO:0000256" key="15">
    <source>
        <dbReference type="PROSITE-ProRule" id="PRU10141"/>
    </source>
</evidence>
<organism evidence="18 19">
    <name type="scientific">Jatropha curcas</name>
    <name type="common">Barbados nut</name>
    <dbReference type="NCBI Taxonomy" id="180498"/>
    <lineage>
        <taxon>Eukaryota</taxon>
        <taxon>Viridiplantae</taxon>
        <taxon>Streptophyta</taxon>
        <taxon>Embryophyta</taxon>
        <taxon>Tracheophyta</taxon>
        <taxon>Spermatophyta</taxon>
        <taxon>Magnoliopsida</taxon>
        <taxon>eudicotyledons</taxon>
        <taxon>Gunneridae</taxon>
        <taxon>Pentapetalae</taxon>
        <taxon>rosids</taxon>
        <taxon>fabids</taxon>
        <taxon>Malpighiales</taxon>
        <taxon>Euphorbiaceae</taxon>
        <taxon>Crotonoideae</taxon>
        <taxon>Jatropheae</taxon>
        <taxon>Jatropha</taxon>
    </lineage>
</organism>
<dbReference type="GO" id="GO:0005509">
    <property type="term" value="F:calcium ion binding"/>
    <property type="evidence" value="ECO:0007669"/>
    <property type="project" value="InterPro"/>
</dbReference>
<dbReference type="GO" id="GO:0030247">
    <property type="term" value="F:polysaccharide binding"/>
    <property type="evidence" value="ECO:0007669"/>
    <property type="project" value="InterPro"/>
</dbReference>
<dbReference type="InterPro" id="IPR008271">
    <property type="entry name" value="Ser/Thr_kinase_AS"/>
</dbReference>
<dbReference type="Proteomes" id="UP000027138">
    <property type="component" value="Unassembled WGS sequence"/>
</dbReference>
<keyword evidence="8 15" id="KW-0067">ATP-binding</keyword>
<dbReference type="Pfam" id="PF08488">
    <property type="entry name" value="WAK"/>
    <property type="match status" value="1"/>
</dbReference>
<comment type="subcellular location">
    <subcellularLocation>
        <location evidence="1">Membrane</location>
        <topology evidence="1">Single-pass type I membrane protein</topology>
    </subcellularLocation>
</comment>
<keyword evidence="5 16" id="KW-0732">Signal</keyword>
<dbReference type="InterPro" id="IPR000719">
    <property type="entry name" value="Prot_kinase_dom"/>
</dbReference>
<dbReference type="GO" id="GO:0005524">
    <property type="term" value="F:ATP binding"/>
    <property type="evidence" value="ECO:0007669"/>
    <property type="project" value="UniProtKB-UniRule"/>
</dbReference>
<keyword evidence="7" id="KW-0418">Kinase</keyword>
<dbReference type="InterPro" id="IPR045274">
    <property type="entry name" value="WAK-like"/>
</dbReference>
<keyword evidence="9" id="KW-1133">Transmembrane helix</keyword>
<dbReference type="InterPro" id="IPR017441">
    <property type="entry name" value="Protein_kinase_ATP_BS"/>
</dbReference>
<dbReference type="InterPro" id="IPR025287">
    <property type="entry name" value="WAK_GUB"/>
</dbReference>
<dbReference type="PANTHER" id="PTHR27005:SF511">
    <property type="entry name" value="WALL-ASSOCIATED RECEPTOR KINASE 1-RELATED"/>
    <property type="match status" value="1"/>
</dbReference>
<proteinExistence type="predicted"/>
<reference evidence="18 19" key="1">
    <citation type="journal article" date="2014" name="PLoS ONE">
        <title>Global Analysis of Gene Expression Profiles in Physic Nut (Jatropha curcas L.) Seedlings Exposed to Salt Stress.</title>
        <authorList>
            <person name="Zhang L."/>
            <person name="Zhang C."/>
            <person name="Wu P."/>
            <person name="Chen Y."/>
            <person name="Li M."/>
            <person name="Jiang H."/>
            <person name="Wu G."/>
        </authorList>
    </citation>
    <scope>NUCLEOTIDE SEQUENCE [LARGE SCALE GENOMIC DNA]</scope>
    <source>
        <strain evidence="19">cv. GZQX0401</strain>
        <tissue evidence="18">Young leaves</tissue>
    </source>
</reference>
<dbReference type="OrthoDB" id="4062651at2759"/>
<evidence type="ECO:0000256" key="4">
    <source>
        <dbReference type="ARBA" id="ARBA00022692"/>
    </source>
</evidence>
<keyword evidence="11" id="KW-1015">Disulfide bond</keyword>
<keyword evidence="4" id="KW-0812">Transmembrane</keyword>
<keyword evidence="6 15" id="KW-0547">Nucleotide-binding</keyword>
<keyword evidence="2" id="KW-0723">Serine/threonine-protein kinase</keyword>
<dbReference type="InterPro" id="IPR001245">
    <property type="entry name" value="Ser-Thr/Tyr_kinase_cat_dom"/>
</dbReference>
<dbReference type="InterPro" id="IPR013695">
    <property type="entry name" value="WAK"/>
</dbReference>
<evidence type="ECO:0000256" key="5">
    <source>
        <dbReference type="ARBA" id="ARBA00022729"/>
    </source>
</evidence>
<dbReference type="PROSITE" id="PS01187">
    <property type="entry name" value="EGF_CA"/>
    <property type="match status" value="1"/>
</dbReference>
<dbReference type="InterPro" id="IPR000742">
    <property type="entry name" value="EGF"/>
</dbReference>
<evidence type="ECO:0000256" key="13">
    <source>
        <dbReference type="ARBA" id="ARBA00047558"/>
    </source>
</evidence>
<evidence type="ECO:0000256" key="10">
    <source>
        <dbReference type="ARBA" id="ARBA00023136"/>
    </source>
</evidence>
<dbReference type="SMART" id="SM00179">
    <property type="entry name" value="EGF_CA"/>
    <property type="match status" value="1"/>
</dbReference>
<evidence type="ECO:0000256" key="1">
    <source>
        <dbReference type="ARBA" id="ARBA00004479"/>
    </source>
</evidence>
<accession>A0A067KCZ9</accession>
<keyword evidence="19" id="KW-1185">Reference proteome</keyword>
<dbReference type="PANTHER" id="PTHR27005">
    <property type="entry name" value="WALL-ASSOCIATED RECEPTOR KINASE-LIKE 21"/>
    <property type="match status" value="1"/>
</dbReference>
<evidence type="ECO:0000256" key="3">
    <source>
        <dbReference type="ARBA" id="ARBA00022679"/>
    </source>
</evidence>
<dbReference type="STRING" id="180498.A0A067KCZ9"/>
<name>A0A067KCZ9_JATCU</name>
<protein>
    <recommendedName>
        <fullName evidence="17">Protein kinase domain-containing protein</fullName>
    </recommendedName>
</protein>
<dbReference type="EMBL" id="KK914570">
    <property type="protein sequence ID" value="KDP32893.1"/>
    <property type="molecule type" value="Genomic_DNA"/>
</dbReference>
<dbReference type="SMART" id="SM00181">
    <property type="entry name" value="EGF"/>
    <property type="match status" value="2"/>
</dbReference>
<dbReference type="PROSITE" id="PS00107">
    <property type="entry name" value="PROTEIN_KINASE_ATP"/>
    <property type="match status" value="1"/>
</dbReference>
<dbReference type="GO" id="GO:0005886">
    <property type="term" value="C:plasma membrane"/>
    <property type="evidence" value="ECO:0007669"/>
    <property type="project" value="TreeGrafter"/>
</dbReference>
<dbReference type="FunFam" id="3.30.200.20:FF:000043">
    <property type="entry name" value="Wall-associated receptor kinase 2"/>
    <property type="match status" value="1"/>
</dbReference>
<evidence type="ECO:0000256" key="12">
    <source>
        <dbReference type="ARBA" id="ARBA00023180"/>
    </source>
</evidence>
<evidence type="ECO:0000313" key="18">
    <source>
        <dbReference type="EMBL" id="KDP32893.1"/>
    </source>
</evidence>
<evidence type="ECO:0000259" key="17">
    <source>
        <dbReference type="PROSITE" id="PS50011"/>
    </source>
</evidence>
<keyword evidence="3" id="KW-0808">Transferase</keyword>
<dbReference type="CDD" id="cd14066">
    <property type="entry name" value="STKc_IRAK"/>
    <property type="match status" value="1"/>
</dbReference>